<evidence type="ECO:0000259" key="8">
    <source>
        <dbReference type="Pfam" id="PF23914"/>
    </source>
</evidence>
<evidence type="ECO:0000256" key="5">
    <source>
        <dbReference type="PROSITE-ProRule" id="PRU00339"/>
    </source>
</evidence>
<keyword evidence="10" id="KW-1185">Reference proteome</keyword>
<keyword evidence="6" id="KW-0472">Membrane</keyword>
<keyword evidence="6" id="KW-1133">Transmembrane helix</keyword>
<keyword evidence="2" id="KW-0677">Repeat</keyword>
<dbReference type="InterPro" id="IPR011990">
    <property type="entry name" value="TPR-like_helical_dom_sf"/>
</dbReference>
<dbReference type="SUPFAM" id="SSF48452">
    <property type="entry name" value="TPR-like"/>
    <property type="match status" value="1"/>
</dbReference>
<evidence type="ECO:0000259" key="7">
    <source>
        <dbReference type="Pfam" id="PF23892"/>
    </source>
</evidence>
<reference evidence="9 10" key="1">
    <citation type="submission" date="2023-03" db="EMBL/GenBank/DDBJ databases">
        <title>Diaphorobacter basophil sp. nov., isolated from a sewage-treatment plant.</title>
        <authorList>
            <person name="Yang K."/>
        </authorList>
    </citation>
    <scope>NUCLEOTIDE SEQUENCE [LARGE SCALE GENOMIC DNA]</scope>
    <source>
        <strain evidence="9 10">Y-1</strain>
    </source>
</reference>
<dbReference type="PROSITE" id="PS50005">
    <property type="entry name" value="TPR"/>
    <property type="match status" value="1"/>
</dbReference>
<accession>A0ABZ0J6P1</accession>
<dbReference type="PANTHER" id="PTHR47870">
    <property type="entry name" value="CYTOCHROME C-TYPE BIOGENESIS PROTEIN CCMH"/>
    <property type="match status" value="1"/>
</dbReference>
<name>A0ABZ0J6P1_9BURK</name>
<keyword evidence="6" id="KW-0812">Transmembrane</keyword>
<feature type="domain" description="Cytochrome c-type biogenesis protein H Ig-like" evidence="7">
    <location>
        <begin position="307"/>
        <end position="409"/>
    </location>
</feature>
<evidence type="ECO:0000256" key="2">
    <source>
        <dbReference type="ARBA" id="ARBA00022737"/>
    </source>
</evidence>
<evidence type="ECO:0000256" key="6">
    <source>
        <dbReference type="SAM" id="Phobius"/>
    </source>
</evidence>
<protein>
    <submittedName>
        <fullName evidence="9">C-type cytochrome biogenesis protein CcmI</fullName>
    </submittedName>
</protein>
<dbReference type="InterPro" id="IPR056412">
    <property type="entry name" value="Ig_CycH"/>
</dbReference>
<dbReference type="SMART" id="SM00028">
    <property type="entry name" value="TPR"/>
    <property type="match status" value="2"/>
</dbReference>
<comment type="subcellular location">
    <subcellularLocation>
        <location evidence="1">Cell envelope</location>
    </subcellularLocation>
</comment>
<dbReference type="Pfam" id="PF23914">
    <property type="entry name" value="TPR_CcmH_CycH"/>
    <property type="match status" value="1"/>
</dbReference>
<dbReference type="InterPro" id="IPR056413">
    <property type="entry name" value="TPR_CcmH_CycH"/>
</dbReference>
<dbReference type="Proteomes" id="UP001303211">
    <property type="component" value="Chromosome"/>
</dbReference>
<evidence type="ECO:0000313" key="9">
    <source>
        <dbReference type="EMBL" id="WOO33927.1"/>
    </source>
</evidence>
<dbReference type="Pfam" id="PF23892">
    <property type="entry name" value="Ig_CycH"/>
    <property type="match status" value="1"/>
</dbReference>
<feature type="transmembrane region" description="Helical" evidence="6">
    <location>
        <begin position="93"/>
        <end position="112"/>
    </location>
</feature>
<proteinExistence type="predicted"/>
<feature type="repeat" description="TPR" evidence="5">
    <location>
        <begin position="150"/>
        <end position="183"/>
    </location>
</feature>
<dbReference type="InterPro" id="IPR051263">
    <property type="entry name" value="C-type_cytochrome_biogenesis"/>
</dbReference>
<gene>
    <name evidence="9" type="primary">ccmI</name>
    <name evidence="9" type="ORF">P4826_07665</name>
</gene>
<sequence>MTGFVLLAAAMLALALAFVVLPLLRTRAAGTGAGANLTVLADAMRELDEDLAAGRIDALEHGRSGDALRRQALAADAMRQQQQERSRGANRGAALGLGIALPLMAVALYLVVGQPGALMLAGQSPPVHERQMDAAVQALAQRLESTGGDADGWMLLARSQLSAGRAAEAVRAYAKASELRPDDANLLVEYANAVAMTQQRDLSGQPQNLLARALRIEAENLNALALAGAAALQAGDRDGALQHWSRLEQLVAADPQDLERVRVLLARARGEAPPPPAALPAGHPDTAPVMARVADQAPASKAGTSGTVTVASELAARVAPTDTLFIFARAPGGPPMPVAAMRTRAGGWPVAFQLDDSSAMGQGRALSSFSQVDIVARISRLGSPVAQAGDIEGRLERVALGSSNLRLVLDKVVGRSAELKNGGKPASASTAHR</sequence>
<evidence type="ECO:0000256" key="1">
    <source>
        <dbReference type="ARBA" id="ARBA00004196"/>
    </source>
</evidence>
<dbReference type="NCBIfam" id="TIGR03142">
    <property type="entry name" value="cytochro_ccmI"/>
    <property type="match status" value="1"/>
</dbReference>
<feature type="domain" description="Cytochrome c-type biogenesis protein H TPR" evidence="8">
    <location>
        <begin position="120"/>
        <end position="255"/>
    </location>
</feature>
<evidence type="ECO:0000313" key="10">
    <source>
        <dbReference type="Proteomes" id="UP001303211"/>
    </source>
</evidence>
<dbReference type="Gene3D" id="1.25.40.10">
    <property type="entry name" value="Tetratricopeptide repeat domain"/>
    <property type="match status" value="1"/>
</dbReference>
<dbReference type="RefSeq" id="WP_317703258.1">
    <property type="nucleotide sequence ID" value="NZ_CP136921.1"/>
</dbReference>
<evidence type="ECO:0000256" key="3">
    <source>
        <dbReference type="ARBA" id="ARBA00022748"/>
    </source>
</evidence>
<dbReference type="EMBL" id="CP136921">
    <property type="protein sequence ID" value="WOO33927.1"/>
    <property type="molecule type" value="Genomic_DNA"/>
</dbReference>
<dbReference type="InterPro" id="IPR019734">
    <property type="entry name" value="TPR_rpt"/>
</dbReference>
<evidence type="ECO:0000256" key="4">
    <source>
        <dbReference type="ARBA" id="ARBA00022803"/>
    </source>
</evidence>
<organism evidence="9 10">
    <name type="scientific">Diaphorobacter limosus</name>
    <dbReference type="NCBI Taxonomy" id="3036128"/>
    <lineage>
        <taxon>Bacteria</taxon>
        <taxon>Pseudomonadati</taxon>
        <taxon>Pseudomonadota</taxon>
        <taxon>Betaproteobacteria</taxon>
        <taxon>Burkholderiales</taxon>
        <taxon>Comamonadaceae</taxon>
        <taxon>Diaphorobacter</taxon>
    </lineage>
</organism>
<keyword evidence="3" id="KW-0201">Cytochrome c-type biogenesis</keyword>
<keyword evidence="4 5" id="KW-0802">TPR repeat</keyword>
<dbReference type="InterPro" id="IPR017560">
    <property type="entry name" value="Cyt_c_biogenesis_CcmI"/>
</dbReference>
<dbReference type="PANTHER" id="PTHR47870:SF1">
    <property type="entry name" value="CYTOCHROME C-TYPE BIOGENESIS PROTEIN CCMH"/>
    <property type="match status" value="1"/>
</dbReference>